<keyword evidence="2" id="KW-1185">Reference proteome</keyword>
<protein>
    <submittedName>
        <fullName evidence="1">Uncharacterized protein</fullName>
    </submittedName>
</protein>
<evidence type="ECO:0000313" key="1">
    <source>
        <dbReference type="EMBL" id="MCI51198.1"/>
    </source>
</evidence>
<organism evidence="1 2">
    <name type="scientific">Trifolium medium</name>
    <dbReference type="NCBI Taxonomy" id="97028"/>
    <lineage>
        <taxon>Eukaryota</taxon>
        <taxon>Viridiplantae</taxon>
        <taxon>Streptophyta</taxon>
        <taxon>Embryophyta</taxon>
        <taxon>Tracheophyta</taxon>
        <taxon>Spermatophyta</taxon>
        <taxon>Magnoliopsida</taxon>
        <taxon>eudicotyledons</taxon>
        <taxon>Gunneridae</taxon>
        <taxon>Pentapetalae</taxon>
        <taxon>rosids</taxon>
        <taxon>fabids</taxon>
        <taxon>Fabales</taxon>
        <taxon>Fabaceae</taxon>
        <taxon>Papilionoideae</taxon>
        <taxon>50 kb inversion clade</taxon>
        <taxon>NPAAA clade</taxon>
        <taxon>Hologalegina</taxon>
        <taxon>IRL clade</taxon>
        <taxon>Trifolieae</taxon>
        <taxon>Trifolium</taxon>
    </lineage>
</organism>
<sequence length="37" mass="4070">GDDGLDGGSTFQGRRGIDNEAMKYTVKEGEESRMFLC</sequence>
<proteinExistence type="predicted"/>
<feature type="non-terminal residue" evidence="1">
    <location>
        <position position="1"/>
    </location>
</feature>
<dbReference type="AlphaFoldDB" id="A0A392SQP2"/>
<dbReference type="Proteomes" id="UP000265520">
    <property type="component" value="Unassembled WGS sequence"/>
</dbReference>
<comment type="caution">
    <text evidence="1">The sequence shown here is derived from an EMBL/GenBank/DDBJ whole genome shotgun (WGS) entry which is preliminary data.</text>
</comment>
<evidence type="ECO:0000313" key="2">
    <source>
        <dbReference type="Proteomes" id="UP000265520"/>
    </source>
</evidence>
<reference evidence="1 2" key="1">
    <citation type="journal article" date="2018" name="Front. Plant Sci.">
        <title>Red Clover (Trifolium pratense) and Zigzag Clover (T. medium) - A Picture of Genomic Similarities and Differences.</title>
        <authorList>
            <person name="Dluhosova J."/>
            <person name="Istvanek J."/>
            <person name="Nedelnik J."/>
            <person name="Repkova J."/>
        </authorList>
    </citation>
    <scope>NUCLEOTIDE SEQUENCE [LARGE SCALE GENOMIC DNA]</scope>
    <source>
        <strain evidence="2">cv. 10/8</strain>
        <tissue evidence="1">Leaf</tissue>
    </source>
</reference>
<accession>A0A392SQP2</accession>
<dbReference type="EMBL" id="LXQA010428303">
    <property type="protein sequence ID" value="MCI51198.1"/>
    <property type="molecule type" value="Genomic_DNA"/>
</dbReference>
<name>A0A392SQP2_9FABA</name>